<evidence type="ECO:0000313" key="3">
    <source>
        <dbReference type="EMBL" id="CAI2377766.1"/>
    </source>
</evidence>
<dbReference type="Gene3D" id="3.40.50.1820">
    <property type="entry name" value="alpha/beta hydrolase"/>
    <property type="match status" value="1"/>
</dbReference>
<dbReference type="InterPro" id="IPR029058">
    <property type="entry name" value="AB_hydrolase_fold"/>
</dbReference>
<dbReference type="Pfam" id="PF03959">
    <property type="entry name" value="FSH1"/>
    <property type="match status" value="1"/>
</dbReference>
<dbReference type="InterPro" id="IPR050593">
    <property type="entry name" value="LovG"/>
</dbReference>
<dbReference type="PANTHER" id="PTHR48070:SF6">
    <property type="entry name" value="ESTERASE OVCA2"/>
    <property type="match status" value="1"/>
</dbReference>
<keyword evidence="1" id="KW-0378">Hydrolase</keyword>
<keyword evidence="4" id="KW-1185">Reference proteome</keyword>
<dbReference type="SUPFAM" id="SSF53474">
    <property type="entry name" value="alpha/beta-Hydrolases"/>
    <property type="match status" value="1"/>
</dbReference>
<reference evidence="3" key="1">
    <citation type="submission" date="2023-07" db="EMBL/GenBank/DDBJ databases">
        <authorList>
            <consortium name="AG Swart"/>
            <person name="Singh M."/>
            <person name="Singh A."/>
            <person name="Seah K."/>
            <person name="Emmerich C."/>
        </authorList>
    </citation>
    <scope>NUCLEOTIDE SEQUENCE</scope>
    <source>
        <strain evidence="3">DP1</strain>
    </source>
</reference>
<dbReference type="EMBL" id="CAMPGE010019433">
    <property type="protein sequence ID" value="CAI2377766.1"/>
    <property type="molecule type" value="Genomic_DNA"/>
</dbReference>
<dbReference type="GO" id="GO:0005634">
    <property type="term" value="C:nucleus"/>
    <property type="evidence" value="ECO:0007669"/>
    <property type="project" value="TreeGrafter"/>
</dbReference>
<name>A0AAD2D2H6_EUPCR</name>
<accession>A0AAD2D2H6</accession>
<dbReference type="GO" id="GO:0005737">
    <property type="term" value="C:cytoplasm"/>
    <property type="evidence" value="ECO:0007669"/>
    <property type="project" value="TreeGrafter"/>
</dbReference>
<evidence type="ECO:0000313" key="4">
    <source>
        <dbReference type="Proteomes" id="UP001295684"/>
    </source>
</evidence>
<sequence length="181" mass="20922">MKHQLAYYEYILGEFIEFDYLQAPYECDEVFDPNIKEKFEGPFYRWMIFNPETKEVTGFIDSLKRIKEYYESNGPYDGIIGFSQGGYMVRTLMKADILGFPDLKLSPGFVILISSAIPYWDKIKPIIEGDYSSPVLYIYGSNDPITKPFDYCICPRSDTTVIFHKKATTFLNSLTIPCLVS</sequence>
<dbReference type="InterPro" id="IPR005645">
    <property type="entry name" value="FSH-like_dom"/>
</dbReference>
<dbReference type="Proteomes" id="UP001295684">
    <property type="component" value="Unassembled WGS sequence"/>
</dbReference>
<dbReference type="AlphaFoldDB" id="A0AAD2D2H6"/>
<feature type="domain" description="Serine hydrolase" evidence="2">
    <location>
        <begin position="12"/>
        <end position="148"/>
    </location>
</feature>
<proteinExistence type="predicted"/>
<gene>
    <name evidence="3" type="ORF">ECRASSUSDP1_LOCUS19155</name>
</gene>
<organism evidence="3 4">
    <name type="scientific">Euplotes crassus</name>
    <dbReference type="NCBI Taxonomy" id="5936"/>
    <lineage>
        <taxon>Eukaryota</taxon>
        <taxon>Sar</taxon>
        <taxon>Alveolata</taxon>
        <taxon>Ciliophora</taxon>
        <taxon>Intramacronucleata</taxon>
        <taxon>Spirotrichea</taxon>
        <taxon>Hypotrichia</taxon>
        <taxon>Euplotida</taxon>
        <taxon>Euplotidae</taxon>
        <taxon>Moneuplotes</taxon>
    </lineage>
</organism>
<evidence type="ECO:0000256" key="1">
    <source>
        <dbReference type="ARBA" id="ARBA00022801"/>
    </source>
</evidence>
<evidence type="ECO:0000259" key="2">
    <source>
        <dbReference type="Pfam" id="PF03959"/>
    </source>
</evidence>
<dbReference type="PANTHER" id="PTHR48070">
    <property type="entry name" value="ESTERASE OVCA2"/>
    <property type="match status" value="1"/>
</dbReference>
<protein>
    <recommendedName>
        <fullName evidence="2">Serine hydrolase domain-containing protein</fullName>
    </recommendedName>
</protein>
<dbReference type="GO" id="GO:0016787">
    <property type="term" value="F:hydrolase activity"/>
    <property type="evidence" value="ECO:0007669"/>
    <property type="project" value="UniProtKB-KW"/>
</dbReference>
<comment type="caution">
    <text evidence="3">The sequence shown here is derived from an EMBL/GenBank/DDBJ whole genome shotgun (WGS) entry which is preliminary data.</text>
</comment>